<evidence type="ECO:0000313" key="2">
    <source>
        <dbReference type="EMBL" id="GFI40730.1"/>
    </source>
</evidence>
<evidence type="ECO:0000256" key="1">
    <source>
        <dbReference type="SAM" id="MobiDB-lite"/>
    </source>
</evidence>
<dbReference type="InterPro" id="IPR024234">
    <property type="entry name" value="DUF3801"/>
</dbReference>
<feature type="compositionally biased region" description="Basic and acidic residues" evidence="1">
    <location>
        <begin position="205"/>
        <end position="228"/>
    </location>
</feature>
<name>A0A829Z878_9FIRM</name>
<feature type="compositionally biased region" description="Basic residues" evidence="1">
    <location>
        <begin position="236"/>
        <end position="259"/>
    </location>
</feature>
<evidence type="ECO:0008006" key="4">
    <source>
        <dbReference type="Google" id="ProtNLM"/>
    </source>
</evidence>
<comment type="caution">
    <text evidence="2">The sequence shown here is derived from an EMBL/GenBank/DDBJ whole genome shotgun (WGS) entry which is preliminary data.</text>
</comment>
<evidence type="ECO:0000313" key="3">
    <source>
        <dbReference type="Proteomes" id="UP000490821"/>
    </source>
</evidence>
<reference evidence="2 3" key="1">
    <citation type="journal article" date="2020" name="Microbiome">
        <title>Single-cell genomics of uncultured bacteria reveals dietary fiber responders in the mouse gut microbiota.</title>
        <authorList>
            <person name="Chijiiwa R."/>
            <person name="Hosokawa M."/>
            <person name="Kogawa M."/>
            <person name="Nishikawa Y."/>
            <person name="Ide K."/>
            <person name="Sakanashi C."/>
            <person name="Takahashi K."/>
            <person name="Takeyama H."/>
        </authorList>
    </citation>
    <scope>NUCLEOTIDE SEQUENCE [LARGE SCALE GENOMIC DNA]</scope>
    <source>
        <strain evidence="2">IMSAGC_017</strain>
    </source>
</reference>
<gene>
    <name evidence="2" type="ORF">IMSAGC017_00765</name>
</gene>
<dbReference type="EMBL" id="BLMI01000080">
    <property type="protein sequence ID" value="GFI40730.1"/>
    <property type="molecule type" value="Genomic_DNA"/>
</dbReference>
<dbReference type="Proteomes" id="UP000490821">
    <property type="component" value="Unassembled WGS sequence"/>
</dbReference>
<organism evidence="2 3">
    <name type="scientific">Thomasclavelia cocleata</name>
    <dbReference type="NCBI Taxonomy" id="69824"/>
    <lineage>
        <taxon>Bacteria</taxon>
        <taxon>Bacillati</taxon>
        <taxon>Bacillota</taxon>
        <taxon>Erysipelotrichia</taxon>
        <taxon>Erysipelotrichales</taxon>
        <taxon>Coprobacillaceae</taxon>
        <taxon>Thomasclavelia</taxon>
    </lineage>
</organism>
<accession>A0A829Z878</accession>
<dbReference type="Pfam" id="PF12687">
    <property type="entry name" value="DUF3801"/>
    <property type="match status" value="1"/>
</dbReference>
<protein>
    <recommendedName>
        <fullName evidence="4">PcfB family protein</fullName>
    </recommendedName>
</protein>
<feature type="region of interest" description="Disordered" evidence="1">
    <location>
        <begin position="201"/>
        <end position="259"/>
    </location>
</feature>
<dbReference type="AlphaFoldDB" id="A0A829Z878"/>
<dbReference type="RefSeq" id="WP_172472180.1">
    <property type="nucleotide sequence ID" value="NZ_BLMI01000080.1"/>
</dbReference>
<proteinExistence type="predicted"/>
<sequence>MNAGGETADQVVRMSLQGIEVAANIALKAGGEATKSLAAMLYAILTDKKKVKGKTRLESMLRSGKELKVFAIRHEDLKLFCEEAKRYGVLYSVLKEKNNTDGICDIMVRAEDASKISRIVDKFELATIDTKAIRESIMSERSQKEQPFKDVPIMNDQEHDNLVHALMDTLKKEQPTTENPTLARTAKKENQFEHISKTSKVVGLTREKEPIKRSVREELKEIKEEKSVKHQQQFKQPKKSKHRNQPRRSKKKNFKSKER</sequence>